<keyword evidence="5" id="KW-1185">Reference proteome</keyword>
<protein>
    <submittedName>
        <fullName evidence="4">Class I SAM-dependent methyltransferase</fullName>
    </submittedName>
</protein>
<evidence type="ECO:0000313" key="4">
    <source>
        <dbReference type="EMBL" id="GAA2128945.1"/>
    </source>
</evidence>
<evidence type="ECO:0000256" key="1">
    <source>
        <dbReference type="ARBA" id="ARBA00022603"/>
    </source>
</evidence>
<name>A0ABN2YM76_9ACTN</name>
<dbReference type="InterPro" id="IPR002935">
    <property type="entry name" value="SAM_O-MeTrfase"/>
</dbReference>
<dbReference type="EMBL" id="BAAAQQ010000013">
    <property type="protein sequence ID" value="GAA2128945.1"/>
    <property type="molecule type" value="Genomic_DNA"/>
</dbReference>
<evidence type="ECO:0000256" key="2">
    <source>
        <dbReference type="ARBA" id="ARBA00022679"/>
    </source>
</evidence>
<evidence type="ECO:0000256" key="3">
    <source>
        <dbReference type="ARBA" id="ARBA00022691"/>
    </source>
</evidence>
<dbReference type="GO" id="GO:0032259">
    <property type="term" value="P:methylation"/>
    <property type="evidence" value="ECO:0007669"/>
    <property type="project" value="UniProtKB-KW"/>
</dbReference>
<comment type="caution">
    <text evidence="4">The sequence shown here is derived from an EMBL/GenBank/DDBJ whole genome shotgun (WGS) entry which is preliminary data.</text>
</comment>
<dbReference type="SUPFAM" id="SSF53335">
    <property type="entry name" value="S-adenosyl-L-methionine-dependent methyltransferases"/>
    <property type="match status" value="1"/>
</dbReference>
<proteinExistence type="predicted"/>
<dbReference type="PANTHER" id="PTHR10509">
    <property type="entry name" value="O-METHYLTRANSFERASE-RELATED"/>
    <property type="match status" value="1"/>
</dbReference>
<keyword evidence="3" id="KW-0949">S-adenosyl-L-methionine</keyword>
<dbReference type="PROSITE" id="PS51682">
    <property type="entry name" value="SAM_OMT_I"/>
    <property type="match status" value="1"/>
</dbReference>
<dbReference type="Pfam" id="PF01596">
    <property type="entry name" value="Methyltransf_3"/>
    <property type="match status" value="1"/>
</dbReference>
<dbReference type="PANTHER" id="PTHR10509:SF14">
    <property type="entry name" value="CAFFEOYL-COA O-METHYLTRANSFERASE 3-RELATED"/>
    <property type="match status" value="1"/>
</dbReference>
<evidence type="ECO:0000313" key="5">
    <source>
        <dbReference type="Proteomes" id="UP001500575"/>
    </source>
</evidence>
<sequence>MSSKSRPQWLSPDMAAYISARAPQPDPVLAALIERTREETGGAATMQVSAYQGSVLTVLTRAVGARRALEIGTFTGYSSTCIARGLADGGSLVCCDVSEEYTAIARDAWSAAGVADLIDLRIAPAIETLATLSADDPFDPFDPFDLVFIDADKGGYQSYVDAVAPLMRPGGLLLVDNTLWSGRVLEAADDDETTAVIQQFNDRLTADDRFDSVILPISDGMTMAVRR</sequence>
<keyword evidence="1 4" id="KW-0489">Methyltransferase</keyword>
<dbReference type="GO" id="GO:0008168">
    <property type="term" value="F:methyltransferase activity"/>
    <property type="evidence" value="ECO:0007669"/>
    <property type="project" value="UniProtKB-KW"/>
</dbReference>
<gene>
    <name evidence="4" type="ORF">GCM10009843_29990</name>
</gene>
<dbReference type="RefSeq" id="WP_344304600.1">
    <property type="nucleotide sequence ID" value="NZ_BAAAQQ010000013.1"/>
</dbReference>
<keyword evidence="2" id="KW-0808">Transferase</keyword>
<accession>A0ABN2YM76</accession>
<organism evidence="4 5">
    <name type="scientific">Nocardioides bigeumensis</name>
    <dbReference type="NCBI Taxonomy" id="433657"/>
    <lineage>
        <taxon>Bacteria</taxon>
        <taxon>Bacillati</taxon>
        <taxon>Actinomycetota</taxon>
        <taxon>Actinomycetes</taxon>
        <taxon>Propionibacteriales</taxon>
        <taxon>Nocardioidaceae</taxon>
        <taxon>Nocardioides</taxon>
    </lineage>
</organism>
<dbReference type="Proteomes" id="UP001500575">
    <property type="component" value="Unassembled WGS sequence"/>
</dbReference>
<dbReference type="InterPro" id="IPR029063">
    <property type="entry name" value="SAM-dependent_MTases_sf"/>
</dbReference>
<dbReference type="Gene3D" id="3.40.50.150">
    <property type="entry name" value="Vaccinia Virus protein VP39"/>
    <property type="match status" value="1"/>
</dbReference>
<reference evidence="4 5" key="1">
    <citation type="journal article" date="2019" name="Int. J. Syst. Evol. Microbiol.">
        <title>The Global Catalogue of Microorganisms (GCM) 10K type strain sequencing project: providing services to taxonomists for standard genome sequencing and annotation.</title>
        <authorList>
            <consortium name="The Broad Institute Genomics Platform"/>
            <consortium name="The Broad Institute Genome Sequencing Center for Infectious Disease"/>
            <person name="Wu L."/>
            <person name="Ma J."/>
        </authorList>
    </citation>
    <scope>NUCLEOTIDE SEQUENCE [LARGE SCALE GENOMIC DNA]</scope>
    <source>
        <strain evidence="4 5">JCM 16021</strain>
    </source>
</reference>
<dbReference type="InterPro" id="IPR050362">
    <property type="entry name" value="Cation-dep_OMT"/>
</dbReference>